<feature type="compositionally biased region" description="Low complexity" evidence="1">
    <location>
        <begin position="31"/>
        <end position="47"/>
    </location>
</feature>
<evidence type="ECO:0000313" key="3">
    <source>
        <dbReference type="EMBL" id="SEE56962.1"/>
    </source>
</evidence>
<dbReference type="RefSeq" id="WP_074711368.1">
    <property type="nucleotide sequence ID" value="NZ_FNTV01000001.1"/>
</dbReference>
<evidence type="ECO:0008006" key="5">
    <source>
        <dbReference type="Google" id="ProtNLM"/>
    </source>
</evidence>
<protein>
    <recommendedName>
        <fullName evidence="5">Lipoprotein</fullName>
    </recommendedName>
</protein>
<proteinExistence type="predicted"/>
<evidence type="ECO:0000256" key="2">
    <source>
        <dbReference type="SAM" id="SignalP"/>
    </source>
</evidence>
<sequence>MTTPASNSHKRSLTALGAGAAVLIALTGCLPGSAEPQAAPESSAAQSGRPTASASATSQVRGGDEATTPAAHQSSAAPAAPAAAGKLTAPGTALKFGQAANTHSNTGERDTPKYKEATHETSVTKIVAGNEADLAKLEDAAKFAGQVPYYVYTDIKLSSLSGPSAGMGDPRINAQLKDGTDAQKLIVFGTMGDCESSNFETTGKDDAFTFVVGSTKTMCTVFLAPKGDAVTTASYDDSNYNYVKYGDNPYRDNPISWGN</sequence>
<dbReference type="AlphaFoldDB" id="A0A1H5JWS3"/>
<organism evidence="3 4">
    <name type="scientific">Arthrobacter alpinus</name>
    <dbReference type="NCBI Taxonomy" id="656366"/>
    <lineage>
        <taxon>Bacteria</taxon>
        <taxon>Bacillati</taxon>
        <taxon>Actinomycetota</taxon>
        <taxon>Actinomycetes</taxon>
        <taxon>Micrococcales</taxon>
        <taxon>Micrococcaceae</taxon>
        <taxon>Arthrobacter</taxon>
    </lineage>
</organism>
<feature type="compositionally biased region" description="Polar residues" evidence="1">
    <location>
        <begin position="48"/>
        <end position="60"/>
    </location>
</feature>
<reference evidence="3 4" key="1">
    <citation type="submission" date="2016-10" db="EMBL/GenBank/DDBJ databases">
        <authorList>
            <person name="de Groot N.N."/>
        </authorList>
    </citation>
    <scope>NUCLEOTIDE SEQUENCE [LARGE SCALE GENOMIC DNA]</scope>
    <source>
        <strain evidence="3 4">DSM 22274</strain>
    </source>
</reference>
<evidence type="ECO:0000313" key="4">
    <source>
        <dbReference type="Proteomes" id="UP000182725"/>
    </source>
</evidence>
<feature type="region of interest" description="Disordered" evidence="1">
    <location>
        <begin position="98"/>
        <end position="120"/>
    </location>
</feature>
<feature type="compositionally biased region" description="Basic and acidic residues" evidence="1">
    <location>
        <begin position="106"/>
        <end position="119"/>
    </location>
</feature>
<feature type="compositionally biased region" description="Low complexity" evidence="1">
    <location>
        <begin position="66"/>
        <end position="84"/>
    </location>
</feature>
<gene>
    <name evidence="3" type="ORF">SAMN04489740_1780</name>
</gene>
<feature type="signal peptide" evidence="2">
    <location>
        <begin position="1"/>
        <end position="34"/>
    </location>
</feature>
<dbReference type="EMBL" id="FNTV01000001">
    <property type="protein sequence ID" value="SEE56962.1"/>
    <property type="molecule type" value="Genomic_DNA"/>
</dbReference>
<accession>A0A1H5JWS3</accession>
<feature type="region of interest" description="Disordered" evidence="1">
    <location>
        <begin position="31"/>
        <end position="84"/>
    </location>
</feature>
<name>A0A1H5JWS3_9MICC</name>
<dbReference type="Proteomes" id="UP000182725">
    <property type="component" value="Unassembled WGS sequence"/>
</dbReference>
<evidence type="ECO:0000256" key="1">
    <source>
        <dbReference type="SAM" id="MobiDB-lite"/>
    </source>
</evidence>
<keyword evidence="2" id="KW-0732">Signal</keyword>
<feature type="chain" id="PRO_5010209228" description="Lipoprotein" evidence="2">
    <location>
        <begin position="35"/>
        <end position="259"/>
    </location>
</feature>